<accession>A0ABN9Q170</accession>
<feature type="region of interest" description="Disordered" evidence="1">
    <location>
        <begin position="1"/>
        <end position="21"/>
    </location>
</feature>
<protein>
    <submittedName>
        <fullName evidence="2">Uncharacterized protein</fullName>
    </submittedName>
</protein>
<proteinExistence type="predicted"/>
<dbReference type="Proteomes" id="UP001189429">
    <property type="component" value="Unassembled WGS sequence"/>
</dbReference>
<evidence type="ECO:0000256" key="1">
    <source>
        <dbReference type="SAM" id="MobiDB-lite"/>
    </source>
</evidence>
<feature type="non-terminal residue" evidence="2">
    <location>
        <position position="1"/>
    </location>
</feature>
<feature type="region of interest" description="Disordered" evidence="1">
    <location>
        <begin position="48"/>
        <end position="122"/>
    </location>
</feature>
<gene>
    <name evidence="2" type="ORF">PCOR1329_LOCUS7838</name>
</gene>
<name>A0ABN9Q170_9DINO</name>
<comment type="caution">
    <text evidence="2">The sequence shown here is derived from an EMBL/GenBank/DDBJ whole genome shotgun (WGS) entry which is preliminary data.</text>
</comment>
<reference evidence="2" key="1">
    <citation type="submission" date="2023-10" db="EMBL/GenBank/DDBJ databases">
        <authorList>
            <person name="Chen Y."/>
            <person name="Shah S."/>
            <person name="Dougan E. K."/>
            <person name="Thang M."/>
            <person name="Chan C."/>
        </authorList>
    </citation>
    <scope>NUCLEOTIDE SEQUENCE [LARGE SCALE GENOMIC DNA]</scope>
</reference>
<organism evidence="2 3">
    <name type="scientific">Prorocentrum cordatum</name>
    <dbReference type="NCBI Taxonomy" id="2364126"/>
    <lineage>
        <taxon>Eukaryota</taxon>
        <taxon>Sar</taxon>
        <taxon>Alveolata</taxon>
        <taxon>Dinophyceae</taxon>
        <taxon>Prorocentrales</taxon>
        <taxon>Prorocentraceae</taxon>
        <taxon>Prorocentrum</taxon>
    </lineage>
</organism>
<evidence type="ECO:0000313" key="2">
    <source>
        <dbReference type="EMBL" id="CAK0799362.1"/>
    </source>
</evidence>
<dbReference type="EMBL" id="CAUYUJ010002131">
    <property type="protein sequence ID" value="CAK0799362.1"/>
    <property type="molecule type" value="Genomic_DNA"/>
</dbReference>
<sequence length="122" mass="13103">EESLRGGMGTRKQMAGEEDEDDVLCQGAPTASVKNFCGGAWASFCVSGRGAPPRGFRRKEAEEAEEGGGGGGRKERKRMMRMTRSPTGLNRPRPGSDSGHEQITPRVQPLPLQKPLPQKAPA</sequence>
<keyword evidence="3" id="KW-1185">Reference proteome</keyword>
<feature type="compositionally biased region" description="Pro residues" evidence="1">
    <location>
        <begin position="112"/>
        <end position="122"/>
    </location>
</feature>
<evidence type="ECO:0000313" key="3">
    <source>
        <dbReference type="Proteomes" id="UP001189429"/>
    </source>
</evidence>